<dbReference type="RefSeq" id="WP_014683433.1">
    <property type="nucleotide sequence ID" value="NC_017790.1"/>
</dbReference>
<evidence type="ECO:0008006" key="4">
    <source>
        <dbReference type="Google" id="ProtNLM"/>
    </source>
</evidence>
<feature type="compositionally biased region" description="Low complexity" evidence="1">
    <location>
        <begin position="40"/>
        <end position="50"/>
    </location>
</feature>
<evidence type="ECO:0000313" key="2">
    <source>
        <dbReference type="EMBL" id="AFD23950.1"/>
    </source>
</evidence>
<gene>
    <name evidence="2" type="ordered locus">DGo_CA0023</name>
</gene>
<dbReference type="KEGG" id="dgo:DGo_CA0023"/>
<name>H8GS55_DEIGI</name>
<evidence type="ECO:0000313" key="3">
    <source>
        <dbReference type="Proteomes" id="UP000007575"/>
    </source>
</evidence>
<dbReference type="EMBL" id="CP002191">
    <property type="protein sequence ID" value="AFD23950.1"/>
    <property type="molecule type" value="Genomic_DNA"/>
</dbReference>
<feature type="region of interest" description="Disordered" evidence="1">
    <location>
        <begin position="17"/>
        <end position="67"/>
    </location>
</feature>
<keyword evidence="3" id="KW-1185">Reference proteome</keyword>
<reference evidence="2 3" key="1">
    <citation type="journal article" date="2012" name="PLoS ONE">
        <title>Genome sequence and transcriptome analysis of the radioresistant bacterium Deinococcus gobiensis: insights into the extreme environmental adaptations.</title>
        <authorList>
            <person name="Yuan M."/>
            <person name="Chen M."/>
            <person name="Zhang W."/>
            <person name="Lu W."/>
            <person name="Wang J."/>
            <person name="Yang M."/>
            <person name="Zhao P."/>
            <person name="Tang R."/>
            <person name="Li X."/>
            <person name="Hao Y."/>
            <person name="Zhou Z."/>
            <person name="Zhan Y."/>
            <person name="Yu H."/>
            <person name="Teng C."/>
            <person name="Yan Y."/>
            <person name="Ping S."/>
            <person name="Wang Y."/>
            <person name="Lin M."/>
        </authorList>
    </citation>
    <scope>NUCLEOTIDE SEQUENCE [LARGE SCALE GENOMIC DNA]</scope>
    <source>
        <strain evidence="2 3">I-0</strain>
    </source>
</reference>
<organism evidence="2 3">
    <name type="scientific">Deinococcus gobiensis (strain DSM 21396 / JCM 16679 / CGMCC 1.7299 / I-0)</name>
    <dbReference type="NCBI Taxonomy" id="745776"/>
    <lineage>
        <taxon>Bacteria</taxon>
        <taxon>Thermotogati</taxon>
        <taxon>Deinococcota</taxon>
        <taxon>Deinococci</taxon>
        <taxon>Deinococcales</taxon>
        <taxon>Deinococcaceae</taxon>
        <taxon>Deinococcus</taxon>
    </lineage>
</organism>
<dbReference type="HOGENOM" id="CLU_962145_0_0_0"/>
<dbReference type="STRING" id="745776.DGo_CA0023"/>
<evidence type="ECO:0000256" key="1">
    <source>
        <dbReference type="SAM" id="MobiDB-lite"/>
    </source>
</evidence>
<proteinExistence type="predicted"/>
<dbReference type="Proteomes" id="UP000007575">
    <property type="component" value="Chromosome"/>
</dbReference>
<accession>H8GS55</accession>
<sequence>MNEQAAEDFRSQVQRLVADGKLTPEEARGLLADLETPDTAASPSGSSAEPPRTEPDPSPHAAPDSPDLTLRISGYTLTVVHDEGVSAPQLSANHEGELRLSGGPGGWTVERARKGHDARHWPPLQAILSLPFSPRQVHARVEGGNLTLPDLRGDLHAEVSGGSVRLGRALGLRAEVNGGNLTAGELEGHSELRVNGGNITVNGARSLNASVNGGNLTWTGELRGGDHRTELNAGNVSLHLRGASSLRLEANVTLGALRTDFPTQKSGGFMASRYAGQLGDGAARLVCQVTAGQLSVTSEEGR</sequence>
<dbReference type="PATRIC" id="fig|745776.4.peg.24"/>
<dbReference type="OrthoDB" id="61921at2"/>
<dbReference type="eggNOG" id="COG3595">
    <property type="taxonomic scope" value="Bacteria"/>
</dbReference>
<protein>
    <recommendedName>
        <fullName evidence="4">Adhesin domain-containing protein</fullName>
    </recommendedName>
</protein>
<dbReference type="AlphaFoldDB" id="H8GS55"/>